<organism evidence="2 3">
    <name type="scientific">Cyclotella cryptica</name>
    <dbReference type="NCBI Taxonomy" id="29204"/>
    <lineage>
        <taxon>Eukaryota</taxon>
        <taxon>Sar</taxon>
        <taxon>Stramenopiles</taxon>
        <taxon>Ochrophyta</taxon>
        <taxon>Bacillariophyta</taxon>
        <taxon>Coscinodiscophyceae</taxon>
        <taxon>Thalassiosirophycidae</taxon>
        <taxon>Stephanodiscales</taxon>
        <taxon>Stephanodiscaceae</taxon>
        <taxon>Cyclotella</taxon>
    </lineage>
</organism>
<evidence type="ECO:0000256" key="1">
    <source>
        <dbReference type="SAM" id="MobiDB-lite"/>
    </source>
</evidence>
<sequence length="27" mass="3398">MNYLQKKEKKKKKKKEKTAQFPTQLRF</sequence>
<comment type="caution">
    <text evidence="2">The sequence shown here is derived from an EMBL/GenBank/DDBJ whole genome shotgun (WGS) entry which is preliminary data.</text>
</comment>
<accession>A0ABD3NPD9</accession>
<dbReference type="EMBL" id="JABMIG020000469">
    <property type="protein sequence ID" value="KAL3777011.1"/>
    <property type="molecule type" value="Genomic_DNA"/>
</dbReference>
<gene>
    <name evidence="2" type="ORF">HJC23_006026</name>
</gene>
<name>A0ABD3NPD9_9STRA</name>
<feature type="compositionally biased region" description="Basic residues" evidence="1">
    <location>
        <begin position="7"/>
        <end position="16"/>
    </location>
</feature>
<reference evidence="2 3" key="1">
    <citation type="journal article" date="2020" name="G3 (Bethesda)">
        <title>Improved Reference Genome for Cyclotella cryptica CCMP332, a Model for Cell Wall Morphogenesis, Salinity Adaptation, and Lipid Production in Diatoms (Bacillariophyta).</title>
        <authorList>
            <person name="Roberts W.R."/>
            <person name="Downey K.M."/>
            <person name="Ruck E.C."/>
            <person name="Traller J.C."/>
            <person name="Alverson A.J."/>
        </authorList>
    </citation>
    <scope>NUCLEOTIDE SEQUENCE [LARGE SCALE GENOMIC DNA]</scope>
    <source>
        <strain evidence="2 3">CCMP332</strain>
    </source>
</reference>
<evidence type="ECO:0000313" key="3">
    <source>
        <dbReference type="Proteomes" id="UP001516023"/>
    </source>
</evidence>
<protein>
    <submittedName>
        <fullName evidence="2">Uncharacterized protein</fullName>
    </submittedName>
</protein>
<evidence type="ECO:0000313" key="2">
    <source>
        <dbReference type="EMBL" id="KAL3777011.1"/>
    </source>
</evidence>
<keyword evidence="3" id="KW-1185">Reference proteome</keyword>
<proteinExistence type="predicted"/>
<dbReference type="AlphaFoldDB" id="A0ABD3NPD9"/>
<feature type="region of interest" description="Disordered" evidence="1">
    <location>
        <begin position="1"/>
        <end position="27"/>
    </location>
</feature>
<dbReference type="Proteomes" id="UP001516023">
    <property type="component" value="Unassembled WGS sequence"/>
</dbReference>